<feature type="non-terminal residue" evidence="12">
    <location>
        <position position="1"/>
    </location>
</feature>
<dbReference type="SUPFAM" id="SSF56672">
    <property type="entry name" value="DNA/RNA polymerases"/>
    <property type="match status" value="1"/>
</dbReference>
<evidence type="ECO:0000256" key="2">
    <source>
        <dbReference type="ARBA" id="ARBA00012417"/>
    </source>
</evidence>
<reference evidence="12" key="1">
    <citation type="journal article" date="2014" name="Front. Microbiol.">
        <title>High frequency of phylogenetically diverse reductive dehalogenase-homologous genes in deep subseafloor sedimentary metagenomes.</title>
        <authorList>
            <person name="Kawai M."/>
            <person name="Futagami T."/>
            <person name="Toyoda A."/>
            <person name="Takaki Y."/>
            <person name="Nishi S."/>
            <person name="Hori S."/>
            <person name="Arai W."/>
            <person name="Tsubouchi T."/>
            <person name="Morono Y."/>
            <person name="Uchiyama I."/>
            <person name="Ito T."/>
            <person name="Fujiyama A."/>
            <person name="Inagaki F."/>
            <person name="Takami H."/>
        </authorList>
    </citation>
    <scope>NUCLEOTIDE SEQUENCE</scope>
    <source>
        <strain evidence="12">Expedition CK06-06</strain>
    </source>
</reference>
<keyword evidence="3" id="KW-0808">Transferase</keyword>
<comment type="similarity">
    <text evidence="1">Belongs to the DNA polymerase type-A family.</text>
</comment>
<evidence type="ECO:0000256" key="5">
    <source>
        <dbReference type="ARBA" id="ARBA00022705"/>
    </source>
</evidence>
<keyword evidence="6" id="KW-0227">DNA damage</keyword>
<name>X1GJD5_9ZZZZ</name>
<keyword evidence="8" id="KW-0238">DNA-binding</keyword>
<dbReference type="PANTHER" id="PTHR10133">
    <property type="entry name" value="DNA POLYMERASE I"/>
    <property type="match status" value="1"/>
</dbReference>
<dbReference type="GO" id="GO:0006302">
    <property type="term" value="P:double-strand break repair"/>
    <property type="evidence" value="ECO:0007669"/>
    <property type="project" value="TreeGrafter"/>
</dbReference>
<keyword evidence="5" id="KW-0235">DNA replication</keyword>
<evidence type="ECO:0000256" key="8">
    <source>
        <dbReference type="ARBA" id="ARBA00023125"/>
    </source>
</evidence>
<dbReference type="InterPro" id="IPR036397">
    <property type="entry name" value="RNaseH_sf"/>
</dbReference>
<evidence type="ECO:0000256" key="1">
    <source>
        <dbReference type="ARBA" id="ARBA00007705"/>
    </source>
</evidence>
<feature type="non-terminal residue" evidence="12">
    <location>
        <position position="280"/>
    </location>
</feature>
<proteinExistence type="inferred from homology"/>
<dbReference type="Gene3D" id="1.20.1060.10">
    <property type="entry name" value="Taq DNA Polymerase, Chain T, domain 4"/>
    <property type="match status" value="1"/>
</dbReference>
<dbReference type="GO" id="GO:0006261">
    <property type="term" value="P:DNA-templated DNA replication"/>
    <property type="evidence" value="ECO:0007669"/>
    <property type="project" value="InterPro"/>
</dbReference>
<dbReference type="AlphaFoldDB" id="X1GJD5"/>
<organism evidence="12">
    <name type="scientific">marine sediment metagenome</name>
    <dbReference type="NCBI Taxonomy" id="412755"/>
    <lineage>
        <taxon>unclassified sequences</taxon>
        <taxon>metagenomes</taxon>
        <taxon>ecological metagenomes</taxon>
    </lineage>
</organism>
<dbReference type="InterPro" id="IPR043502">
    <property type="entry name" value="DNA/RNA_pol_sf"/>
</dbReference>
<evidence type="ECO:0000256" key="4">
    <source>
        <dbReference type="ARBA" id="ARBA00022695"/>
    </source>
</evidence>
<protein>
    <recommendedName>
        <fullName evidence="2">DNA-directed DNA polymerase</fullName>
        <ecNumber evidence="2">2.7.7.7</ecNumber>
    </recommendedName>
</protein>
<dbReference type="EC" id="2.7.7.7" evidence="2"/>
<sequence length="280" mass="30826">TPITALIGSGAKQISMSLVEVTQAADYACADADITGQLTELLKAELHQQDQQGLWQLFSEVEMPLVPVLIHMERNGVALDTDLLRQMSHRLGEQLLKLEAEIYNNVGHRFNINSPQQLSSVLFQELKLPSTRKTKSGYSTGASVLEELRGVHPVIEFILEYRQLAKLRSTYIDALPSLINPKTGRVHTSFNQTRTATGRLSSSEPNLQNIPVRGELGKEVRQAFIAPTGSSLMAGDYSQIDLRALAHLSQDPSLLSAFHNDEDIHSVTAAQLFGVDTTQV</sequence>
<keyword evidence="4" id="KW-0548">Nucleotidyltransferase</keyword>
<evidence type="ECO:0000259" key="11">
    <source>
        <dbReference type="Pfam" id="PF00476"/>
    </source>
</evidence>
<evidence type="ECO:0000256" key="6">
    <source>
        <dbReference type="ARBA" id="ARBA00022763"/>
    </source>
</evidence>
<dbReference type="Gene3D" id="3.30.420.10">
    <property type="entry name" value="Ribonuclease H-like superfamily/Ribonuclease H"/>
    <property type="match status" value="1"/>
</dbReference>
<keyword evidence="9" id="KW-0234">DNA repair</keyword>
<dbReference type="FunFam" id="1.20.1060.10:FF:000001">
    <property type="entry name" value="DNA polymerase I"/>
    <property type="match status" value="1"/>
</dbReference>
<dbReference type="Gene3D" id="1.10.150.20">
    <property type="entry name" value="5' to 3' exonuclease, C-terminal subdomain"/>
    <property type="match status" value="1"/>
</dbReference>
<dbReference type="InterPro" id="IPR001098">
    <property type="entry name" value="DNA-dir_DNA_pol_A_palm_dom"/>
</dbReference>
<evidence type="ECO:0000256" key="10">
    <source>
        <dbReference type="ARBA" id="ARBA00049244"/>
    </source>
</evidence>
<dbReference type="GO" id="GO:0003677">
    <property type="term" value="F:DNA binding"/>
    <property type="evidence" value="ECO:0007669"/>
    <property type="project" value="UniProtKB-KW"/>
</dbReference>
<evidence type="ECO:0000256" key="7">
    <source>
        <dbReference type="ARBA" id="ARBA00022932"/>
    </source>
</evidence>
<feature type="domain" description="DNA-directed DNA polymerase family A palm" evidence="11">
    <location>
        <begin position="82"/>
        <end position="280"/>
    </location>
</feature>
<evidence type="ECO:0000256" key="9">
    <source>
        <dbReference type="ARBA" id="ARBA00023204"/>
    </source>
</evidence>
<comment type="catalytic activity">
    <reaction evidence="10">
        <text>DNA(n) + a 2'-deoxyribonucleoside 5'-triphosphate = DNA(n+1) + diphosphate</text>
        <dbReference type="Rhea" id="RHEA:22508"/>
        <dbReference type="Rhea" id="RHEA-COMP:17339"/>
        <dbReference type="Rhea" id="RHEA-COMP:17340"/>
        <dbReference type="ChEBI" id="CHEBI:33019"/>
        <dbReference type="ChEBI" id="CHEBI:61560"/>
        <dbReference type="ChEBI" id="CHEBI:173112"/>
        <dbReference type="EC" id="2.7.7.7"/>
    </reaction>
</comment>
<dbReference type="Gene3D" id="3.30.70.370">
    <property type="match status" value="1"/>
</dbReference>
<dbReference type="PRINTS" id="PR00868">
    <property type="entry name" value="DNAPOLI"/>
</dbReference>
<gene>
    <name evidence="12" type="ORF">S03H2_36704</name>
</gene>
<comment type="caution">
    <text evidence="12">The sequence shown here is derived from an EMBL/GenBank/DDBJ whole genome shotgun (WGS) entry which is preliminary data.</text>
</comment>
<keyword evidence="7" id="KW-0239">DNA-directed DNA polymerase</keyword>
<evidence type="ECO:0000256" key="3">
    <source>
        <dbReference type="ARBA" id="ARBA00022679"/>
    </source>
</evidence>
<dbReference type="Pfam" id="PF00476">
    <property type="entry name" value="DNA_pol_A"/>
    <property type="match status" value="1"/>
</dbReference>
<accession>X1GJD5</accession>
<evidence type="ECO:0000313" key="12">
    <source>
        <dbReference type="EMBL" id="GAH58011.1"/>
    </source>
</evidence>
<dbReference type="GO" id="GO:0003887">
    <property type="term" value="F:DNA-directed DNA polymerase activity"/>
    <property type="evidence" value="ECO:0007669"/>
    <property type="project" value="UniProtKB-KW"/>
</dbReference>
<dbReference type="PANTHER" id="PTHR10133:SF27">
    <property type="entry name" value="DNA POLYMERASE NU"/>
    <property type="match status" value="1"/>
</dbReference>
<dbReference type="InterPro" id="IPR002298">
    <property type="entry name" value="DNA_polymerase_A"/>
</dbReference>
<dbReference type="EMBL" id="BARU01022541">
    <property type="protein sequence ID" value="GAH58011.1"/>
    <property type="molecule type" value="Genomic_DNA"/>
</dbReference>